<organism evidence="2 3">
    <name type="scientific">Algicella marina</name>
    <dbReference type="NCBI Taxonomy" id="2683284"/>
    <lineage>
        <taxon>Bacteria</taxon>
        <taxon>Pseudomonadati</taxon>
        <taxon>Pseudomonadota</taxon>
        <taxon>Alphaproteobacteria</taxon>
        <taxon>Rhodobacterales</taxon>
        <taxon>Paracoccaceae</taxon>
        <taxon>Algicella</taxon>
    </lineage>
</organism>
<gene>
    <name evidence="2" type="ORF">GO499_04825</name>
</gene>
<protein>
    <submittedName>
        <fullName evidence="2">DUF2163 domain-containing protein</fullName>
    </submittedName>
</protein>
<evidence type="ECO:0000259" key="1">
    <source>
        <dbReference type="Pfam" id="PF09356"/>
    </source>
</evidence>
<proteinExistence type="predicted"/>
<sequence length="299" mass="33002">MVSDRLNAHLASGATTLARCWKITRVDGKVFGFTDHDNDLRFDGLTYLASTGMDAQALEMSTGLSVDNSQAVGALSAIGLTESDIMAGRYDAAEICLWWANWQNVEERMQLFRGTLGEVRQRGQVFEVELRGLAETLNRPIGRAYLKTCDLSLGSAKCGVDLSDPLFAVSLSALEAMDGTLMRVGTLASFQEGWFGHGRILWLTGANAGIEGLIKQDLGSGTARRIEVWQEPPFEVKPGDGFTLIAGCDKRAQTCRKKFNNFLNFRGFPHMPGDDWVTAYPRQDEVHDGSVRRWTDNDL</sequence>
<evidence type="ECO:0000313" key="2">
    <source>
        <dbReference type="EMBL" id="QHQ37292.1"/>
    </source>
</evidence>
<name>A0A6P1T9G7_9RHOB</name>
<reference evidence="2 3" key="1">
    <citation type="submission" date="2019-12" db="EMBL/GenBank/DDBJ databases">
        <title>Complete genome sequence of Algicella marina strain 9Alg 56(T) isolated from the red alga Tichocarpus crinitus.</title>
        <authorList>
            <person name="Kim S.-G."/>
            <person name="Nedashkovskaya O.I."/>
        </authorList>
    </citation>
    <scope>NUCLEOTIDE SEQUENCE [LARGE SCALE GENOMIC DNA]</scope>
    <source>
        <strain evidence="2 3">9Alg 56</strain>
    </source>
</reference>
<dbReference type="InterPro" id="IPR018964">
    <property type="entry name" value="Phage_phiJL001_Gp84_C"/>
</dbReference>
<dbReference type="KEGG" id="amaq:GO499_04825"/>
<dbReference type="Pfam" id="PF09931">
    <property type="entry name" value="Phage_phiJL001_Gp84_N"/>
    <property type="match status" value="1"/>
</dbReference>
<keyword evidence="3" id="KW-1185">Reference proteome</keyword>
<evidence type="ECO:0000313" key="3">
    <source>
        <dbReference type="Proteomes" id="UP000464495"/>
    </source>
</evidence>
<accession>A0A6P1T9G7</accession>
<dbReference type="Pfam" id="PF09356">
    <property type="entry name" value="Phage_BR0599"/>
    <property type="match status" value="1"/>
</dbReference>
<dbReference type="AlphaFoldDB" id="A0A6P1T9G7"/>
<dbReference type="NCBIfam" id="TIGR02218">
    <property type="entry name" value="phg_TIGR02218"/>
    <property type="match status" value="1"/>
</dbReference>
<feature type="domain" description="Bacteriophage phiJL001 Gp84 C-terminal" evidence="1">
    <location>
        <begin position="193"/>
        <end position="275"/>
    </location>
</feature>
<dbReference type="Proteomes" id="UP000464495">
    <property type="component" value="Chromosome"/>
</dbReference>
<dbReference type="InterPro" id="IPR011928">
    <property type="entry name" value="Phage_phiJL001_Gp84"/>
</dbReference>
<dbReference type="EMBL" id="CP046620">
    <property type="protein sequence ID" value="QHQ37292.1"/>
    <property type="molecule type" value="Genomic_DNA"/>
</dbReference>